<evidence type="ECO:0000313" key="2">
    <source>
        <dbReference type="Proteomes" id="UP000824250"/>
    </source>
</evidence>
<sequence>MKLVYAIVRYDNEDEVVTALTKEHFSVTRLATTGGFLKKGNTTLMIGTEADRVQDVINIIKHECGQRQKITINMPYVSGSAMINCATMPMTVEVGGAVIFVVDVEHYEKI</sequence>
<dbReference type="EMBL" id="DVGC01000012">
    <property type="protein sequence ID" value="HIR04854.1"/>
    <property type="molecule type" value="Genomic_DNA"/>
</dbReference>
<dbReference type="InterPro" id="IPR015867">
    <property type="entry name" value="N-reg_PII/ATP_PRibTrfase_C"/>
</dbReference>
<dbReference type="InterPro" id="IPR011322">
    <property type="entry name" value="N-reg_PII-like_a/b"/>
</dbReference>
<proteinExistence type="predicted"/>
<accession>A0A9D1A311</accession>
<dbReference type="Gene3D" id="3.30.70.120">
    <property type="match status" value="1"/>
</dbReference>
<dbReference type="InterPro" id="IPR010375">
    <property type="entry name" value="CdAMP_rec"/>
</dbReference>
<dbReference type="PANTHER" id="PTHR38456">
    <property type="entry name" value="CYCLIC DI-AMP RECEPTOR A"/>
    <property type="match status" value="1"/>
</dbReference>
<comment type="caution">
    <text evidence="1">The sequence shown here is derived from an EMBL/GenBank/DDBJ whole genome shotgun (WGS) entry which is preliminary data.</text>
</comment>
<reference evidence="1" key="2">
    <citation type="journal article" date="2021" name="PeerJ">
        <title>Extensive microbial diversity within the chicken gut microbiome revealed by metagenomics and culture.</title>
        <authorList>
            <person name="Gilroy R."/>
            <person name="Ravi A."/>
            <person name="Getino M."/>
            <person name="Pursley I."/>
            <person name="Horton D.L."/>
            <person name="Alikhan N.F."/>
            <person name="Baker D."/>
            <person name="Gharbi K."/>
            <person name="Hall N."/>
            <person name="Watson M."/>
            <person name="Adriaenssens E.M."/>
            <person name="Foster-Nyarko E."/>
            <person name="Jarju S."/>
            <person name="Secka A."/>
            <person name="Antonio M."/>
            <person name="Oren A."/>
            <person name="Chaudhuri R.R."/>
            <person name="La Ragione R."/>
            <person name="Hildebrand F."/>
            <person name="Pallen M.J."/>
        </authorList>
    </citation>
    <scope>NUCLEOTIDE SEQUENCE</scope>
    <source>
        <strain evidence="1">CHK180-2868</strain>
    </source>
</reference>
<organism evidence="1 2">
    <name type="scientific">Candidatus Copromonas faecavium</name>
    <name type="common">nom. illeg.</name>
    <dbReference type="NCBI Taxonomy" id="2840740"/>
    <lineage>
        <taxon>Bacteria</taxon>
        <taxon>Bacillati</taxon>
        <taxon>Bacillota</taxon>
        <taxon>Clostridia</taxon>
        <taxon>Lachnospirales</taxon>
        <taxon>Lachnospiraceae</taxon>
        <taxon>Candidatus Copromonas (nom. illeg.)</taxon>
    </lineage>
</organism>
<dbReference type="AlphaFoldDB" id="A0A9D1A311"/>
<name>A0A9D1A311_9FIRM</name>
<keyword evidence="1" id="KW-0675">Receptor</keyword>
<evidence type="ECO:0000313" key="1">
    <source>
        <dbReference type="EMBL" id="HIR04854.1"/>
    </source>
</evidence>
<dbReference type="Pfam" id="PF06153">
    <property type="entry name" value="CdAMP_rec"/>
    <property type="match status" value="1"/>
</dbReference>
<reference evidence="1" key="1">
    <citation type="submission" date="2020-10" db="EMBL/GenBank/DDBJ databases">
        <authorList>
            <person name="Gilroy R."/>
        </authorList>
    </citation>
    <scope>NUCLEOTIDE SEQUENCE</scope>
    <source>
        <strain evidence="1">CHK180-2868</strain>
    </source>
</reference>
<gene>
    <name evidence="1" type="ORF">IAB28_02665</name>
</gene>
<dbReference type="Proteomes" id="UP000824250">
    <property type="component" value="Unassembled WGS sequence"/>
</dbReference>
<dbReference type="PANTHER" id="PTHR38456:SF1">
    <property type="entry name" value="CYCLIC DI-AMP RECEPTOR A"/>
    <property type="match status" value="1"/>
</dbReference>
<dbReference type="SUPFAM" id="SSF54913">
    <property type="entry name" value="GlnB-like"/>
    <property type="match status" value="1"/>
</dbReference>
<protein>
    <submittedName>
        <fullName evidence="1">Cyclic-di-AMP receptor</fullName>
    </submittedName>
</protein>